<dbReference type="PANTHER" id="PTHR46300:SF4">
    <property type="entry name" value="CYTOCHROME P450 98A3"/>
    <property type="match status" value="1"/>
</dbReference>
<dbReference type="Proteomes" id="UP000812287">
    <property type="component" value="Unassembled WGS sequence"/>
</dbReference>
<evidence type="ECO:0000256" key="4">
    <source>
        <dbReference type="ARBA" id="ARBA00022723"/>
    </source>
</evidence>
<keyword evidence="6 8" id="KW-0408">Iron</keyword>
<evidence type="ECO:0000256" key="7">
    <source>
        <dbReference type="ARBA" id="ARBA00023033"/>
    </source>
</evidence>
<dbReference type="SUPFAM" id="SSF48264">
    <property type="entry name" value="Cytochrome P450"/>
    <property type="match status" value="1"/>
</dbReference>
<keyword evidence="11" id="KW-1185">Reference proteome</keyword>
<comment type="caution">
    <text evidence="10">The sequence shown here is derived from an EMBL/GenBank/DDBJ whole genome shotgun (WGS) entry which is preliminary data.</text>
</comment>
<gene>
    <name evidence="10" type="ORF">BT62DRAFT_1013911</name>
</gene>
<evidence type="ECO:0000256" key="6">
    <source>
        <dbReference type="ARBA" id="ARBA00023004"/>
    </source>
</evidence>
<feature type="binding site" description="axial binding residue" evidence="8">
    <location>
        <position position="41"/>
    </location>
    <ligand>
        <name>heme</name>
        <dbReference type="ChEBI" id="CHEBI:30413"/>
    </ligand>
    <ligandPart>
        <name>Fe</name>
        <dbReference type="ChEBI" id="CHEBI:18248"/>
    </ligandPart>
</feature>
<dbReference type="PRINTS" id="PR00465">
    <property type="entry name" value="EP450IV"/>
</dbReference>
<evidence type="ECO:0000256" key="2">
    <source>
        <dbReference type="ARBA" id="ARBA00010617"/>
    </source>
</evidence>
<dbReference type="PROSITE" id="PS00086">
    <property type="entry name" value="CYTOCHROME_P450"/>
    <property type="match status" value="1"/>
</dbReference>
<dbReference type="InterPro" id="IPR036396">
    <property type="entry name" value="Cyt_P450_sf"/>
</dbReference>
<evidence type="ECO:0000256" key="8">
    <source>
        <dbReference type="PIRSR" id="PIRSR602403-1"/>
    </source>
</evidence>
<dbReference type="GO" id="GO:0005506">
    <property type="term" value="F:iron ion binding"/>
    <property type="evidence" value="ECO:0007669"/>
    <property type="project" value="InterPro"/>
</dbReference>
<dbReference type="GeneID" id="66100417"/>
<keyword evidence="7 9" id="KW-0503">Monooxygenase</keyword>
<dbReference type="InterPro" id="IPR050364">
    <property type="entry name" value="Cytochrome_P450_fung"/>
</dbReference>
<keyword evidence="5 9" id="KW-0560">Oxidoreductase</keyword>
<evidence type="ECO:0000313" key="10">
    <source>
        <dbReference type="EMBL" id="KAG7439464.1"/>
    </source>
</evidence>
<evidence type="ECO:0000313" key="11">
    <source>
        <dbReference type="Proteomes" id="UP000812287"/>
    </source>
</evidence>
<sequence>MTKDETTFTNAEEFIPDRFLNTSDRKLINFTMPFGFGRRQCPGNYVAWRSVFISVVTILWAFDIMPPVDENGNKVLPSADSFTTGLVTRPEPFKCYFEARSSQAKDIIMQEAERAEIDACAWNELTVSKSGGLPTDVGIHIEVQSISQGGGEMSAGKGASSVEVTPKLYQLQEHERCEFALRLEHRSKMVATGWERDHQAFLTTGDISFGLPPIRLESEVQDLGQRDYM</sequence>
<accession>A0A9P7VEY3</accession>
<keyword evidence="4 8" id="KW-0479">Metal-binding</keyword>
<dbReference type="InterPro" id="IPR017972">
    <property type="entry name" value="Cyt_P450_CS"/>
</dbReference>
<dbReference type="InterPro" id="IPR002403">
    <property type="entry name" value="Cyt_P450_E_grp-IV"/>
</dbReference>
<evidence type="ECO:0000256" key="3">
    <source>
        <dbReference type="ARBA" id="ARBA00022617"/>
    </source>
</evidence>
<dbReference type="GO" id="GO:0016705">
    <property type="term" value="F:oxidoreductase activity, acting on paired donors, with incorporation or reduction of molecular oxygen"/>
    <property type="evidence" value="ECO:0007669"/>
    <property type="project" value="InterPro"/>
</dbReference>
<comment type="cofactor">
    <cofactor evidence="1 8">
        <name>heme</name>
        <dbReference type="ChEBI" id="CHEBI:30413"/>
    </cofactor>
</comment>
<evidence type="ECO:0000256" key="5">
    <source>
        <dbReference type="ARBA" id="ARBA00023002"/>
    </source>
</evidence>
<dbReference type="PANTHER" id="PTHR46300">
    <property type="entry name" value="P450, PUTATIVE (EUROFUNG)-RELATED-RELATED"/>
    <property type="match status" value="1"/>
</dbReference>
<organism evidence="10 11">
    <name type="scientific">Guyanagaster necrorhizus</name>
    <dbReference type="NCBI Taxonomy" id="856835"/>
    <lineage>
        <taxon>Eukaryota</taxon>
        <taxon>Fungi</taxon>
        <taxon>Dikarya</taxon>
        <taxon>Basidiomycota</taxon>
        <taxon>Agaricomycotina</taxon>
        <taxon>Agaricomycetes</taxon>
        <taxon>Agaricomycetidae</taxon>
        <taxon>Agaricales</taxon>
        <taxon>Marasmiineae</taxon>
        <taxon>Physalacriaceae</taxon>
        <taxon>Guyanagaster</taxon>
    </lineage>
</organism>
<dbReference type="Gene3D" id="1.10.630.10">
    <property type="entry name" value="Cytochrome P450"/>
    <property type="match status" value="1"/>
</dbReference>
<evidence type="ECO:0000256" key="9">
    <source>
        <dbReference type="RuleBase" id="RU000461"/>
    </source>
</evidence>
<dbReference type="RefSeq" id="XP_043032964.1">
    <property type="nucleotide sequence ID" value="XM_043178130.1"/>
</dbReference>
<protein>
    <submittedName>
        <fullName evidence="10">Cytochrome P450</fullName>
    </submittedName>
</protein>
<dbReference type="EMBL" id="MU250593">
    <property type="protein sequence ID" value="KAG7439464.1"/>
    <property type="molecule type" value="Genomic_DNA"/>
</dbReference>
<dbReference type="GO" id="GO:0020037">
    <property type="term" value="F:heme binding"/>
    <property type="evidence" value="ECO:0007669"/>
    <property type="project" value="InterPro"/>
</dbReference>
<comment type="similarity">
    <text evidence="2 9">Belongs to the cytochrome P450 family.</text>
</comment>
<evidence type="ECO:0000256" key="1">
    <source>
        <dbReference type="ARBA" id="ARBA00001971"/>
    </source>
</evidence>
<name>A0A9P7VEY3_9AGAR</name>
<dbReference type="GO" id="GO:0004497">
    <property type="term" value="F:monooxygenase activity"/>
    <property type="evidence" value="ECO:0007669"/>
    <property type="project" value="UniProtKB-KW"/>
</dbReference>
<dbReference type="Pfam" id="PF00067">
    <property type="entry name" value="p450"/>
    <property type="match status" value="1"/>
</dbReference>
<proteinExistence type="inferred from homology"/>
<reference evidence="10" key="1">
    <citation type="submission" date="2020-11" db="EMBL/GenBank/DDBJ databases">
        <title>Adaptations for nitrogen fixation in a non-lichenized fungal sporocarp promotes dispersal by wood-feeding termites.</title>
        <authorList>
            <consortium name="DOE Joint Genome Institute"/>
            <person name="Koch R.A."/>
            <person name="Yoon G."/>
            <person name="Arayal U."/>
            <person name="Lail K."/>
            <person name="Amirebrahimi M."/>
            <person name="Labutti K."/>
            <person name="Lipzen A."/>
            <person name="Riley R."/>
            <person name="Barry K."/>
            <person name="Henrissat B."/>
            <person name="Grigoriev I.V."/>
            <person name="Herr J.R."/>
            <person name="Aime M.C."/>
        </authorList>
    </citation>
    <scope>NUCLEOTIDE SEQUENCE</scope>
    <source>
        <strain evidence="10">MCA 3950</strain>
    </source>
</reference>
<dbReference type="AlphaFoldDB" id="A0A9P7VEY3"/>
<keyword evidence="3 8" id="KW-0349">Heme</keyword>
<dbReference type="InterPro" id="IPR001128">
    <property type="entry name" value="Cyt_P450"/>
</dbReference>
<dbReference type="OrthoDB" id="3934656at2759"/>